<dbReference type="PRINTS" id="PR00716">
    <property type="entry name" value="MPIPHPHTASE"/>
</dbReference>
<dbReference type="GO" id="GO:0005737">
    <property type="term" value="C:cytoplasm"/>
    <property type="evidence" value="ECO:0007669"/>
    <property type="project" value="TreeGrafter"/>
</dbReference>
<dbReference type="SUPFAM" id="SSF52821">
    <property type="entry name" value="Rhodanese/Cell cycle control phosphatase"/>
    <property type="match status" value="1"/>
</dbReference>
<feature type="region of interest" description="Disordered" evidence="11">
    <location>
        <begin position="159"/>
        <end position="222"/>
    </location>
</feature>
<dbReference type="Proteomes" id="UP000054007">
    <property type="component" value="Unassembled WGS sequence"/>
</dbReference>
<dbReference type="EMBL" id="KN880453">
    <property type="protein sequence ID" value="KIY71553.1"/>
    <property type="molecule type" value="Genomic_DNA"/>
</dbReference>
<accession>A0A0D7BLW1</accession>
<evidence type="ECO:0000256" key="2">
    <source>
        <dbReference type="ARBA" id="ARBA00013064"/>
    </source>
</evidence>
<dbReference type="SMART" id="SM00450">
    <property type="entry name" value="RHOD"/>
    <property type="match status" value="1"/>
</dbReference>
<comment type="function">
    <text evidence="10">Tyrosine protein phosphatase which functions as a dosage-dependent inducer of mitotic progression.</text>
</comment>
<dbReference type="CDD" id="cd01530">
    <property type="entry name" value="Cdc25"/>
    <property type="match status" value="1"/>
</dbReference>
<comment type="catalytic activity">
    <reaction evidence="8 10">
        <text>O-phospho-L-tyrosyl-[protein] + H2O = L-tyrosyl-[protein] + phosphate</text>
        <dbReference type="Rhea" id="RHEA:10684"/>
        <dbReference type="Rhea" id="RHEA-COMP:10136"/>
        <dbReference type="Rhea" id="RHEA-COMP:20101"/>
        <dbReference type="ChEBI" id="CHEBI:15377"/>
        <dbReference type="ChEBI" id="CHEBI:43474"/>
        <dbReference type="ChEBI" id="CHEBI:46858"/>
        <dbReference type="ChEBI" id="CHEBI:61978"/>
        <dbReference type="EC" id="3.1.3.48"/>
    </reaction>
</comment>
<dbReference type="PANTHER" id="PTHR10828:SF17">
    <property type="entry name" value="PROTEIN-TYROSINE-PHOSPHATASE"/>
    <property type="match status" value="1"/>
</dbReference>
<dbReference type="GO" id="GO:0000086">
    <property type="term" value="P:G2/M transition of mitotic cell cycle"/>
    <property type="evidence" value="ECO:0007669"/>
    <property type="project" value="TreeGrafter"/>
</dbReference>
<dbReference type="InterPro" id="IPR001763">
    <property type="entry name" value="Rhodanese-like_dom"/>
</dbReference>
<keyword evidence="4 10" id="KW-0498">Mitosis</keyword>
<dbReference type="PANTHER" id="PTHR10828">
    <property type="entry name" value="M-PHASE INDUCER PHOSPHATASE DUAL SPECIFICITY PHOSPHATASE CDC25"/>
    <property type="match status" value="1"/>
</dbReference>
<dbReference type="InterPro" id="IPR000751">
    <property type="entry name" value="MPI_Phosphatase"/>
</dbReference>
<dbReference type="GO" id="GO:0051301">
    <property type="term" value="P:cell division"/>
    <property type="evidence" value="ECO:0007669"/>
    <property type="project" value="UniProtKB-UniRule"/>
</dbReference>
<dbReference type="PROSITE" id="PS00380">
    <property type="entry name" value="RHODANESE_1"/>
    <property type="match status" value="1"/>
</dbReference>
<organism evidence="13 14">
    <name type="scientific">Cylindrobasidium torrendii FP15055 ss-10</name>
    <dbReference type="NCBI Taxonomy" id="1314674"/>
    <lineage>
        <taxon>Eukaryota</taxon>
        <taxon>Fungi</taxon>
        <taxon>Dikarya</taxon>
        <taxon>Basidiomycota</taxon>
        <taxon>Agaricomycotina</taxon>
        <taxon>Agaricomycetes</taxon>
        <taxon>Agaricomycetidae</taxon>
        <taxon>Agaricales</taxon>
        <taxon>Marasmiineae</taxon>
        <taxon>Physalacriaceae</taxon>
        <taxon>Cylindrobasidium</taxon>
    </lineage>
</organism>
<evidence type="ECO:0000256" key="1">
    <source>
        <dbReference type="ARBA" id="ARBA00011065"/>
    </source>
</evidence>
<evidence type="ECO:0000256" key="11">
    <source>
        <dbReference type="SAM" id="MobiDB-lite"/>
    </source>
</evidence>
<feature type="region of interest" description="Disordered" evidence="11">
    <location>
        <begin position="412"/>
        <end position="504"/>
    </location>
</feature>
<keyword evidence="5 10" id="KW-0378">Hydrolase</keyword>
<keyword evidence="3 10" id="KW-0132">Cell division</keyword>
<dbReference type="GO" id="GO:0110032">
    <property type="term" value="P:positive regulation of G2/MI transition of meiotic cell cycle"/>
    <property type="evidence" value="ECO:0007669"/>
    <property type="project" value="TreeGrafter"/>
</dbReference>
<feature type="domain" description="Rhodanese" evidence="12">
    <location>
        <begin position="259"/>
        <end position="373"/>
    </location>
</feature>
<reference evidence="13 14" key="1">
    <citation type="journal article" date="2015" name="Fungal Genet. Biol.">
        <title>Evolution of novel wood decay mechanisms in Agaricales revealed by the genome sequences of Fistulina hepatica and Cylindrobasidium torrendii.</title>
        <authorList>
            <person name="Floudas D."/>
            <person name="Held B.W."/>
            <person name="Riley R."/>
            <person name="Nagy L.G."/>
            <person name="Koehler G."/>
            <person name="Ransdell A.S."/>
            <person name="Younus H."/>
            <person name="Chow J."/>
            <person name="Chiniquy J."/>
            <person name="Lipzen A."/>
            <person name="Tritt A."/>
            <person name="Sun H."/>
            <person name="Haridas S."/>
            <person name="LaButti K."/>
            <person name="Ohm R.A."/>
            <person name="Kues U."/>
            <person name="Blanchette R.A."/>
            <person name="Grigoriev I.V."/>
            <person name="Minto R.E."/>
            <person name="Hibbett D.S."/>
        </authorList>
    </citation>
    <scope>NUCLEOTIDE SEQUENCE [LARGE SCALE GENOMIC DNA]</scope>
    <source>
        <strain evidence="13 14">FP15055 ss-10</strain>
    </source>
</reference>
<evidence type="ECO:0000259" key="12">
    <source>
        <dbReference type="PROSITE" id="PS50206"/>
    </source>
</evidence>
<feature type="compositionally biased region" description="Pro residues" evidence="11">
    <location>
        <begin position="203"/>
        <end position="213"/>
    </location>
</feature>
<evidence type="ECO:0000256" key="6">
    <source>
        <dbReference type="ARBA" id="ARBA00022912"/>
    </source>
</evidence>
<evidence type="ECO:0000256" key="7">
    <source>
        <dbReference type="ARBA" id="ARBA00023306"/>
    </source>
</evidence>
<dbReference type="Pfam" id="PF00581">
    <property type="entry name" value="Rhodanese"/>
    <property type="match status" value="1"/>
</dbReference>
<evidence type="ECO:0000256" key="5">
    <source>
        <dbReference type="ARBA" id="ARBA00022801"/>
    </source>
</evidence>
<dbReference type="Gene3D" id="3.40.250.10">
    <property type="entry name" value="Rhodanese-like domain"/>
    <property type="match status" value="1"/>
</dbReference>
<dbReference type="GO" id="GO:0005634">
    <property type="term" value="C:nucleus"/>
    <property type="evidence" value="ECO:0007669"/>
    <property type="project" value="TreeGrafter"/>
</dbReference>
<keyword evidence="6 10" id="KW-0904">Protein phosphatase</keyword>
<dbReference type="EC" id="3.1.3.48" evidence="2 10"/>
<feature type="compositionally biased region" description="Polar residues" evidence="11">
    <location>
        <begin position="420"/>
        <end position="437"/>
    </location>
</feature>
<feature type="region of interest" description="Disordered" evidence="11">
    <location>
        <begin position="1"/>
        <end position="25"/>
    </location>
</feature>
<dbReference type="GO" id="GO:0004792">
    <property type="term" value="F:thiosulfate-cyanide sulfurtransferase activity"/>
    <property type="evidence" value="ECO:0007669"/>
    <property type="project" value="InterPro"/>
</dbReference>
<evidence type="ECO:0000256" key="8">
    <source>
        <dbReference type="ARBA" id="ARBA00051722"/>
    </source>
</evidence>
<evidence type="ECO:0000256" key="10">
    <source>
        <dbReference type="RuleBase" id="RU368028"/>
    </source>
</evidence>
<dbReference type="FunFam" id="3.40.250.10:FF:000021">
    <property type="entry name" value="M-phase inducer phosphatase cdc-25.2"/>
    <property type="match status" value="1"/>
</dbReference>
<dbReference type="InterPro" id="IPR036873">
    <property type="entry name" value="Rhodanese-like_dom_sf"/>
</dbReference>
<gene>
    <name evidence="13" type="ORF">CYLTODRAFT_345693</name>
</gene>
<keyword evidence="14" id="KW-1185">Reference proteome</keyword>
<keyword evidence="7 10" id="KW-0131">Cell cycle</keyword>
<evidence type="ECO:0000256" key="3">
    <source>
        <dbReference type="ARBA" id="ARBA00022618"/>
    </source>
</evidence>
<comment type="similarity">
    <text evidence="1 10">Belongs to the MPI phosphatase family.</text>
</comment>
<dbReference type="OrthoDB" id="26523at2759"/>
<evidence type="ECO:0000313" key="14">
    <source>
        <dbReference type="Proteomes" id="UP000054007"/>
    </source>
</evidence>
<dbReference type="PROSITE" id="PS50206">
    <property type="entry name" value="RHODANESE_3"/>
    <property type="match status" value="1"/>
</dbReference>
<dbReference type="AlphaFoldDB" id="A0A0D7BLW1"/>
<evidence type="ECO:0000256" key="9">
    <source>
        <dbReference type="ARBA" id="ARBA00067190"/>
    </source>
</evidence>
<dbReference type="GO" id="GO:0010971">
    <property type="term" value="P:positive regulation of G2/M transition of mitotic cell cycle"/>
    <property type="evidence" value="ECO:0007669"/>
    <property type="project" value="TreeGrafter"/>
</dbReference>
<name>A0A0D7BLW1_9AGAR</name>
<proteinExistence type="inferred from homology"/>
<sequence length="504" mass="54892">MDIDTSFSFDGPPALPTSVSSPPVAKKEQLSHLFYDTASPATTAPSLSLNDLSPAPPTPGNPFDAASSSPGCLLSSPSERSLNNRRTVTKPFLPADLSGQRPRRPTFSRQQPDSSSIHSAFPTLEHAETFNLDKLLPGPPPTRRAFSANLYNAFSAQLSPDSSFEEPSGSSPAQAYAQRQKRRGVSDCLKPAAVISLHESPTRPSPTVRPAPSSPGLQAFGANERSGKILPCRSVPQDGLMRVTPQTVHDLLQGNFDDRIHDYHVIDCRFDYEYEGGHIPGAVNINTPSAVEQMLLTGLTKPKPSVSGDAYRKTILVFHCEFSMKRAPTFAKHLRAKDRSLNNSVYPKIHYPEVYILDGGYCGYFKVFGERCSPPAYVTMDDPQHSASRREDLDQFRKNKLGRTKSYAYGDAIIRPPSQPTGSKRSTMPANNGSIFTSGNAARARRAGSASLRTLNEDHSLSVDEETDADIGDSPCPPPTKHAGGRMPMTRAETYGPSRMPLCY</sequence>
<evidence type="ECO:0000313" key="13">
    <source>
        <dbReference type="EMBL" id="KIY71553.1"/>
    </source>
</evidence>
<feature type="region of interest" description="Disordered" evidence="11">
    <location>
        <begin position="43"/>
        <end position="117"/>
    </location>
</feature>
<protein>
    <recommendedName>
        <fullName evidence="9 10">M-phase inducer phosphatase</fullName>
        <ecNumber evidence="2 10">3.1.3.48</ecNumber>
    </recommendedName>
</protein>
<feature type="compositionally biased region" description="Low complexity" evidence="11">
    <location>
        <begin position="67"/>
        <end position="78"/>
    </location>
</feature>
<dbReference type="InterPro" id="IPR001307">
    <property type="entry name" value="Thiosulphate_STrfase_CS"/>
</dbReference>
<dbReference type="STRING" id="1314674.A0A0D7BLW1"/>
<evidence type="ECO:0000256" key="4">
    <source>
        <dbReference type="ARBA" id="ARBA00022776"/>
    </source>
</evidence>
<feature type="compositionally biased region" description="Low complexity" evidence="11">
    <location>
        <begin position="438"/>
        <end position="451"/>
    </location>
</feature>
<feature type="compositionally biased region" description="Polar residues" evidence="11">
    <location>
        <begin position="107"/>
        <end position="117"/>
    </location>
</feature>
<dbReference type="GO" id="GO:0004725">
    <property type="term" value="F:protein tyrosine phosphatase activity"/>
    <property type="evidence" value="ECO:0007669"/>
    <property type="project" value="UniProtKB-UniRule"/>
</dbReference>